<protein>
    <recommendedName>
        <fullName evidence="3">F-box domain-containing protein</fullName>
    </recommendedName>
</protein>
<organism evidence="1 2">
    <name type="scientific">Fusarium piperis</name>
    <dbReference type="NCBI Taxonomy" id="1435070"/>
    <lineage>
        <taxon>Eukaryota</taxon>
        <taxon>Fungi</taxon>
        <taxon>Dikarya</taxon>
        <taxon>Ascomycota</taxon>
        <taxon>Pezizomycotina</taxon>
        <taxon>Sordariomycetes</taxon>
        <taxon>Hypocreomycetidae</taxon>
        <taxon>Hypocreales</taxon>
        <taxon>Nectriaceae</taxon>
        <taxon>Fusarium</taxon>
        <taxon>Fusarium solani species complex</taxon>
    </lineage>
</organism>
<comment type="caution">
    <text evidence="1">The sequence shown here is derived from an EMBL/GenBank/DDBJ whole genome shotgun (WGS) entry which is preliminary data.</text>
</comment>
<keyword evidence="2" id="KW-1185">Reference proteome</keyword>
<evidence type="ECO:0008006" key="3">
    <source>
        <dbReference type="Google" id="ProtNLM"/>
    </source>
</evidence>
<dbReference type="OrthoDB" id="2520703at2759"/>
<proteinExistence type="predicted"/>
<accession>A0A9W8W8U7</accession>
<reference evidence="1" key="1">
    <citation type="submission" date="2022-10" db="EMBL/GenBank/DDBJ databases">
        <title>Tapping the CABI collections for fungal endophytes: first genome assemblies for Collariella, Neodidymelliopsis, Ascochyta clinopodiicola, Didymella pomorum, Didymosphaeria variabile, Neocosmospora piperis and Neocucurbitaria cava.</title>
        <authorList>
            <person name="Hill R."/>
        </authorList>
    </citation>
    <scope>NUCLEOTIDE SEQUENCE</scope>
    <source>
        <strain evidence="1">IMI 366586</strain>
    </source>
</reference>
<evidence type="ECO:0000313" key="1">
    <source>
        <dbReference type="EMBL" id="KAJ4316051.1"/>
    </source>
</evidence>
<dbReference type="EMBL" id="JAPEUR010000189">
    <property type="protein sequence ID" value="KAJ4316051.1"/>
    <property type="molecule type" value="Genomic_DNA"/>
</dbReference>
<dbReference type="Proteomes" id="UP001140502">
    <property type="component" value="Unassembled WGS sequence"/>
</dbReference>
<name>A0A9W8W8U7_9HYPO</name>
<dbReference type="AlphaFoldDB" id="A0A9W8W8U7"/>
<gene>
    <name evidence="1" type="ORF">N0V84_008050</name>
</gene>
<sequence length="268" mass="31106">MDYLDEQDRIAGTRLAPDIVRSQRRSQKWQDYYWGRTLDNPLYAEEEEDEEEVILEDKEGNLKRFFEKPRTLLALSQTCRSFHRLAQPIAFHRFHQVPSNWHTNAFVKFVRTLIERPDLAGKVKELCQHSYEPSGWSNQQDFDMLMAAANRLGMGSVDDPDFESAKEEDVSAGKFCMELLIALLPNLETLHLMFEDQGNYEHTTYTYLQRRLDNLGSGGTLKHLRRVVLDTEEDWGFFFSTPAVGVLHQVAPNLTELVIRHNKGLEIS</sequence>
<evidence type="ECO:0000313" key="2">
    <source>
        <dbReference type="Proteomes" id="UP001140502"/>
    </source>
</evidence>